<feature type="binding site" evidence="8">
    <location>
        <position position="68"/>
    </location>
    <ligand>
        <name>L-glutamine</name>
        <dbReference type="ChEBI" id="CHEBI:58359"/>
    </ligand>
</feature>
<dbReference type="Pfam" id="PF20974">
    <property type="entry name" value="tRNA-synt_1c_C2"/>
    <property type="match status" value="1"/>
</dbReference>
<feature type="binding site" evidence="8">
    <location>
        <begin position="42"/>
        <end position="48"/>
    </location>
    <ligand>
        <name>ATP</name>
        <dbReference type="ChEBI" id="CHEBI:30616"/>
    </ligand>
</feature>
<dbReference type="Gene3D" id="2.40.240.10">
    <property type="entry name" value="Ribosomal Protein L25, Chain P"/>
    <property type="match status" value="2"/>
</dbReference>
<feature type="binding site" evidence="8">
    <location>
        <begin position="270"/>
        <end position="272"/>
    </location>
    <ligand>
        <name>ATP</name>
        <dbReference type="ChEBI" id="CHEBI:30616"/>
    </ligand>
</feature>
<dbReference type="NCBIfam" id="TIGR00440">
    <property type="entry name" value="glnS"/>
    <property type="match status" value="1"/>
</dbReference>
<dbReference type="GO" id="GO:0004819">
    <property type="term" value="F:glutamine-tRNA ligase activity"/>
    <property type="evidence" value="ECO:0007669"/>
    <property type="project" value="UniProtKB-UniRule"/>
</dbReference>
<dbReference type="InterPro" id="IPR049437">
    <property type="entry name" value="tRNA-synt_1c_C2"/>
</dbReference>
<keyword evidence="6 8" id="KW-0648">Protein biosynthesis</keyword>
<keyword evidence="3 8" id="KW-0436">Ligase</keyword>
<dbReference type="SUPFAM" id="SSF52374">
    <property type="entry name" value="Nucleotidylyl transferase"/>
    <property type="match status" value="1"/>
</dbReference>
<feature type="domain" description="tRNA synthetases class I (E and Q) anti-codon binding" evidence="12">
    <location>
        <begin position="458"/>
        <end position="534"/>
    </location>
</feature>
<dbReference type="InterPro" id="IPR050132">
    <property type="entry name" value="Gln/Glu-tRNA_Ligase"/>
</dbReference>
<comment type="subcellular location">
    <subcellularLocation>
        <location evidence="8">Cytoplasm</location>
    </subcellularLocation>
</comment>
<reference evidence="13 14" key="2">
    <citation type="submission" date="2019-09" db="EMBL/GenBank/DDBJ databases">
        <title>Complete Genome Sequence and Methylome Analysis of free living Spirochaetas.</title>
        <authorList>
            <person name="Leshcheva N."/>
            <person name="Mikheeva N."/>
        </authorList>
    </citation>
    <scope>NUCLEOTIDE SEQUENCE [LARGE SCALE GENOMIC DNA]</scope>
    <source>
        <strain evidence="13 14">P</strain>
    </source>
</reference>
<keyword evidence="2 8" id="KW-0963">Cytoplasm</keyword>
<dbReference type="FunFam" id="2.40.240.10:FF:000001">
    <property type="entry name" value="Glutamine--tRNA ligase"/>
    <property type="match status" value="1"/>
</dbReference>
<organism evidence="13 14">
    <name type="scientific">Thiospirochaeta perfilievii</name>
    <dbReference type="NCBI Taxonomy" id="252967"/>
    <lineage>
        <taxon>Bacteria</taxon>
        <taxon>Pseudomonadati</taxon>
        <taxon>Spirochaetota</taxon>
        <taxon>Spirochaetia</taxon>
        <taxon>Spirochaetales</taxon>
        <taxon>Spirochaetaceae</taxon>
        <taxon>Thiospirochaeta</taxon>
    </lineage>
</organism>
<keyword evidence="5 8" id="KW-0067">ATP-binding</keyword>
<comment type="caution">
    <text evidence="8">Lacks conserved residue(s) required for the propagation of feature annotation.</text>
</comment>
<dbReference type="FunFam" id="1.10.1160.10:FF:000001">
    <property type="entry name" value="Glutamine--tRNA ligase"/>
    <property type="match status" value="1"/>
</dbReference>
<evidence type="ECO:0000313" key="13">
    <source>
        <dbReference type="EMBL" id="QEN05233.1"/>
    </source>
</evidence>
<evidence type="ECO:0000256" key="5">
    <source>
        <dbReference type="ARBA" id="ARBA00022840"/>
    </source>
</evidence>
<dbReference type="InterPro" id="IPR020059">
    <property type="entry name" value="Glu/Gln-tRNA-synth_Ib_codon-bd"/>
</dbReference>
<dbReference type="EC" id="6.1.1.18" evidence="8"/>
<accession>A0A5C1QAT5</accession>
<keyword evidence="4 8" id="KW-0547">Nucleotide-binding</keyword>
<dbReference type="AlphaFoldDB" id="A0A5C1QAT5"/>
<evidence type="ECO:0000256" key="8">
    <source>
        <dbReference type="HAMAP-Rule" id="MF_00126"/>
    </source>
</evidence>
<dbReference type="GO" id="GO:0006424">
    <property type="term" value="P:glutamyl-tRNA aminoacylation"/>
    <property type="evidence" value="ECO:0007669"/>
    <property type="project" value="UniProtKB-UniRule"/>
</dbReference>
<sequence>MDNSEVKTVDFIRTQINEDLKNNKNDSRVHTRFPPEPNGFLHIGHAKAISVNHGIATEYAGKFNLRFDDTNPVKEDTLYVDAIKKDIEWLGANWDGDVKFASDYYQTFYESAVKLIKAGKAYVESLSAEEAREFRGSPTKPGKNSPYRDRSVDENLELFEKMKMGEFEEGECTLRAKIDMTHVNVHMRDPYLYRIRKVAHHRTGDDWCIYPMYDFAHCIEDAIEGITHSLCSLEFINHRELYDWILDNLDFKYRPRQIEFARLNLSYTVMSKRYLLELVETGVVNGWDDPRLPTISGMRRRGYSPQSIRSFCTQIGLSKVNSLVDFAFLEYVIREDLNSSADRIMAVTKPLKVTITNYPEGQTEEFEADNNPNSETAGKRMVPFSKELYIDRTDFIEEPPKKFFRMTKGQEVRLKHAYYVTCTDVIKDDNGEVTELLCTYDPESKGAKTPDGRKVKGTIQWVSIKHAVEAEVRMYDKLFTLENMGSMEEGKGYNDYLNPNSLEIINNAFIEPSIKERAIGEVVQFMRIGYFCKDQDSTDDKYVFNLTVALKDSWAKMQKKNK</sequence>
<dbReference type="InterPro" id="IPR014729">
    <property type="entry name" value="Rossmann-like_a/b/a_fold"/>
</dbReference>
<dbReference type="HAMAP" id="MF_00126">
    <property type="entry name" value="Gln_tRNA_synth"/>
    <property type="match status" value="1"/>
</dbReference>
<evidence type="ECO:0000256" key="6">
    <source>
        <dbReference type="ARBA" id="ARBA00022917"/>
    </source>
</evidence>
<dbReference type="PANTHER" id="PTHR43097">
    <property type="entry name" value="GLUTAMINE-TRNA LIGASE"/>
    <property type="match status" value="1"/>
</dbReference>
<evidence type="ECO:0000259" key="10">
    <source>
        <dbReference type="Pfam" id="PF00749"/>
    </source>
</evidence>
<dbReference type="RefSeq" id="WP_149568472.1">
    <property type="nucleotide sequence ID" value="NZ_CP035807.1"/>
</dbReference>
<dbReference type="InterPro" id="IPR004514">
    <property type="entry name" value="Gln-tRNA-synth"/>
</dbReference>
<dbReference type="PANTHER" id="PTHR43097:SF5">
    <property type="entry name" value="GLUTAMATE--TRNA LIGASE"/>
    <property type="match status" value="1"/>
</dbReference>
<dbReference type="OrthoDB" id="9801560at2"/>
<dbReference type="InterPro" id="IPR000924">
    <property type="entry name" value="Glu/Gln-tRNA-synth"/>
</dbReference>
<dbReference type="GO" id="GO:0006425">
    <property type="term" value="P:glutaminyl-tRNA aminoacylation"/>
    <property type="evidence" value="ECO:0007669"/>
    <property type="project" value="UniProtKB-UniRule"/>
</dbReference>
<feature type="short sequence motif" description="'HIGH' region" evidence="8">
    <location>
        <begin position="35"/>
        <end position="45"/>
    </location>
</feature>
<dbReference type="InterPro" id="IPR020056">
    <property type="entry name" value="Rbsml_bL25/Gln-tRNA_synth_N"/>
</dbReference>
<evidence type="ECO:0000259" key="11">
    <source>
        <dbReference type="Pfam" id="PF03950"/>
    </source>
</evidence>
<dbReference type="InterPro" id="IPR020061">
    <property type="entry name" value="Glu_tRNA_lig_a-bdl"/>
</dbReference>
<comment type="subunit">
    <text evidence="8">Monomer.</text>
</comment>
<feature type="short sequence motif" description="'KMSKS' region" evidence="8">
    <location>
        <begin position="269"/>
        <end position="273"/>
    </location>
</feature>
<feature type="domain" description="Glutamyl/glutaminyl-tRNA synthetase class Ib anti-codon binding" evidence="11">
    <location>
        <begin position="341"/>
        <end position="441"/>
    </location>
</feature>
<dbReference type="FunFam" id="3.90.800.10:FF:000001">
    <property type="entry name" value="Glutamine--tRNA ligase"/>
    <property type="match status" value="1"/>
</dbReference>
<dbReference type="InterPro" id="IPR020058">
    <property type="entry name" value="Glu/Gln-tRNA-synth_Ib_cat-dom"/>
</dbReference>
<comment type="catalytic activity">
    <reaction evidence="8">
        <text>tRNA(Gln) + L-glutamine + ATP = L-glutaminyl-tRNA(Gln) + AMP + diphosphate</text>
        <dbReference type="Rhea" id="RHEA:20121"/>
        <dbReference type="Rhea" id="RHEA-COMP:9662"/>
        <dbReference type="Rhea" id="RHEA-COMP:9681"/>
        <dbReference type="ChEBI" id="CHEBI:30616"/>
        <dbReference type="ChEBI" id="CHEBI:33019"/>
        <dbReference type="ChEBI" id="CHEBI:58359"/>
        <dbReference type="ChEBI" id="CHEBI:78442"/>
        <dbReference type="ChEBI" id="CHEBI:78521"/>
        <dbReference type="ChEBI" id="CHEBI:456215"/>
        <dbReference type="EC" id="6.1.1.18"/>
    </reaction>
</comment>
<evidence type="ECO:0000256" key="2">
    <source>
        <dbReference type="ARBA" id="ARBA00022490"/>
    </source>
</evidence>
<keyword evidence="14" id="KW-1185">Reference proteome</keyword>
<dbReference type="InterPro" id="IPR022861">
    <property type="entry name" value="Gln_tRNA_ligase_bac"/>
</dbReference>
<dbReference type="PRINTS" id="PR00987">
    <property type="entry name" value="TRNASYNTHGLU"/>
</dbReference>
<dbReference type="SUPFAM" id="SSF50715">
    <property type="entry name" value="Ribosomal protein L25-like"/>
    <property type="match status" value="1"/>
</dbReference>
<reference evidence="13 14" key="1">
    <citation type="submission" date="2019-02" db="EMBL/GenBank/DDBJ databases">
        <authorList>
            <person name="Fomenkov A."/>
            <person name="Dubinina G."/>
            <person name="Grabovich M."/>
            <person name="Vincze T."/>
            <person name="Roberts R.J."/>
        </authorList>
    </citation>
    <scope>NUCLEOTIDE SEQUENCE [LARGE SCALE GENOMIC DNA]</scope>
    <source>
        <strain evidence="13 14">P</strain>
    </source>
</reference>
<dbReference type="Proteomes" id="UP000323824">
    <property type="component" value="Chromosome"/>
</dbReference>
<dbReference type="KEGG" id="sper:EW093_11090"/>
<name>A0A5C1QAT5_9SPIO</name>
<keyword evidence="7 8" id="KW-0030">Aminoacyl-tRNA synthetase</keyword>
<dbReference type="InterPro" id="IPR011035">
    <property type="entry name" value="Ribosomal_bL25/Gln-tRNA_synth"/>
</dbReference>
<feature type="binding site" evidence="8">
    <location>
        <begin position="262"/>
        <end position="263"/>
    </location>
    <ligand>
        <name>ATP</name>
        <dbReference type="ChEBI" id="CHEBI:30616"/>
    </ligand>
</feature>
<evidence type="ECO:0000313" key="14">
    <source>
        <dbReference type="Proteomes" id="UP000323824"/>
    </source>
</evidence>
<dbReference type="EMBL" id="CP035807">
    <property type="protein sequence ID" value="QEN05233.1"/>
    <property type="molecule type" value="Genomic_DNA"/>
</dbReference>
<dbReference type="Gene3D" id="3.40.50.620">
    <property type="entry name" value="HUPs"/>
    <property type="match status" value="1"/>
</dbReference>
<evidence type="ECO:0000256" key="9">
    <source>
        <dbReference type="RuleBase" id="RU363037"/>
    </source>
</evidence>
<dbReference type="Pfam" id="PF03950">
    <property type="entry name" value="tRNA-synt_1c_C"/>
    <property type="match status" value="1"/>
</dbReference>
<evidence type="ECO:0000256" key="3">
    <source>
        <dbReference type="ARBA" id="ARBA00022598"/>
    </source>
</evidence>
<feature type="binding site" evidence="8">
    <location>
        <begin position="36"/>
        <end position="38"/>
    </location>
    <ligand>
        <name>ATP</name>
        <dbReference type="ChEBI" id="CHEBI:30616"/>
    </ligand>
</feature>
<dbReference type="Gene3D" id="1.10.1160.10">
    <property type="entry name" value="Glutamyl-trna Synthetase, Domain 2"/>
    <property type="match status" value="1"/>
</dbReference>
<dbReference type="Gene3D" id="3.90.800.10">
    <property type="entry name" value="Glutamyl-tRNA Synthetase, Domain 3"/>
    <property type="match status" value="1"/>
</dbReference>
<evidence type="ECO:0000256" key="1">
    <source>
        <dbReference type="ARBA" id="ARBA00005594"/>
    </source>
</evidence>
<gene>
    <name evidence="8" type="primary">glnS</name>
    <name evidence="13" type="ORF">EW093_11090</name>
</gene>
<dbReference type="GO" id="GO:0005829">
    <property type="term" value="C:cytosol"/>
    <property type="evidence" value="ECO:0007669"/>
    <property type="project" value="TreeGrafter"/>
</dbReference>
<dbReference type="FunFam" id="3.40.50.620:FF:000037">
    <property type="entry name" value="Glutamine--tRNA ligase cytoplasmic"/>
    <property type="match status" value="1"/>
</dbReference>
<dbReference type="Pfam" id="PF00749">
    <property type="entry name" value="tRNA-synt_1c"/>
    <property type="match status" value="1"/>
</dbReference>
<evidence type="ECO:0000256" key="7">
    <source>
        <dbReference type="ARBA" id="ARBA00023146"/>
    </source>
</evidence>
<protein>
    <recommendedName>
        <fullName evidence="8">Glutamine--tRNA ligase</fullName>
        <ecNumber evidence="8">6.1.1.18</ecNumber>
    </recommendedName>
    <alternativeName>
        <fullName evidence="8">Glutaminyl-tRNA synthetase</fullName>
        <shortName evidence="8">GlnRS</shortName>
    </alternativeName>
</protein>
<evidence type="ECO:0000256" key="4">
    <source>
        <dbReference type="ARBA" id="ARBA00022741"/>
    </source>
</evidence>
<proteinExistence type="inferred from homology"/>
<feature type="binding site" evidence="8">
    <location>
        <position position="213"/>
    </location>
    <ligand>
        <name>L-glutamine</name>
        <dbReference type="ChEBI" id="CHEBI:58359"/>
    </ligand>
</feature>
<dbReference type="GO" id="GO:0005524">
    <property type="term" value="F:ATP binding"/>
    <property type="evidence" value="ECO:0007669"/>
    <property type="project" value="UniProtKB-UniRule"/>
</dbReference>
<comment type="similarity">
    <text evidence="1 8 9">Belongs to the class-I aminoacyl-tRNA synthetase family.</text>
</comment>
<feature type="domain" description="Glutamyl/glutaminyl-tRNA synthetase class Ib catalytic" evidence="10">
    <location>
        <begin position="29"/>
        <end position="338"/>
    </location>
</feature>
<dbReference type="NCBIfam" id="NF011291">
    <property type="entry name" value="PRK14703.1"/>
    <property type="match status" value="1"/>
</dbReference>
<evidence type="ECO:0000259" key="12">
    <source>
        <dbReference type="Pfam" id="PF20974"/>
    </source>
</evidence>